<keyword evidence="3" id="KW-0812">Transmembrane</keyword>
<dbReference type="Pfam" id="PF13180">
    <property type="entry name" value="PDZ_2"/>
    <property type="match status" value="1"/>
</dbReference>
<keyword evidence="3" id="KW-0472">Membrane</keyword>
<dbReference type="PROSITE" id="PS50106">
    <property type="entry name" value="PDZ"/>
    <property type="match status" value="1"/>
</dbReference>
<dbReference type="PANTHER" id="PTHR43343:SF3">
    <property type="entry name" value="PROTEASE DO-LIKE 8, CHLOROPLASTIC"/>
    <property type="match status" value="1"/>
</dbReference>
<keyword evidence="2" id="KW-0378">Hydrolase</keyword>
<dbReference type="Proteomes" id="UP000242850">
    <property type="component" value="Unassembled WGS sequence"/>
</dbReference>
<organism evidence="5 6">
    <name type="scientific">Caloramator fervidus</name>
    <dbReference type="NCBI Taxonomy" id="29344"/>
    <lineage>
        <taxon>Bacteria</taxon>
        <taxon>Bacillati</taxon>
        <taxon>Bacillota</taxon>
        <taxon>Clostridia</taxon>
        <taxon>Eubacteriales</taxon>
        <taxon>Clostridiaceae</taxon>
        <taxon>Caloramator</taxon>
    </lineage>
</organism>
<evidence type="ECO:0000259" key="4">
    <source>
        <dbReference type="PROSITE" id="PS50106"/>
    </source>
</evidence>
<evidence type="ECO:0000313" key="6">
    <source>
        <dbReference type="Proteomes" id="UP000242850"/>
    </source>
</evidence>
<dbReference type="PRINTS" id="PR00834">
    <property type="entry name" value="PROTEASES2C"/>
</dbReference>
<dbReference type="OrthoDB" id="9758917at2"/>
<dbReference type="InterPro" id="IPR036034">
    <property type="entry name" value="PDZ_sf"/>
</dbReference>
<dbReference type="SUPFAM" id="SSF50494">
    <property type="entry name" value="Trypsin-like serine proteases"/>
    <property type="match status" value="1"/>
</dbReference>
<keyword evidence="1 5" id="KW-0645">Protease</keyword>
<feature type="transmembrane region" description="Helical" evidence="3">
    <location>
        <begin position="7"/>
        <end position="28"/>
    </location>
</feature>
<feature type="domain" description="PDZ" evidence="4">
    <location>
        <begin position="265"/>
        <end position="355"/>
    </location>
</feature>
<dbReference type="AlphaFoldDB" id="A0A1H5UU99"/>
<evidence type="ECO:0000256" key="1">
    <source>
        <dbReference type="ARBA" id="ARBA00022670"/>
    </source>
</evidence>
<dbReference type="SMR" id="A0A1H5UU99"/>
<name>A0A1H5UU99_9CLOT</name>
<dbReference type="InterPro" id="IPR001940">
    <property type="entry name" value="Peptidase_S1C"/>
</dbReference>
<dbReference type="PANTHER" id="PTHR43343">
    <property type="entry name" value="PEPTIDASE S12"/>
    <property type="match status" value="1"/>
</dbReference>
<proteinExistence type="predicted"/>
<dbReference type="Pfam" id="PF13365">
    <property type="entry name" value="Trypsin_2"/>
    <property type="match status" value="1"/>
</dbReference>
<evidence type="ECO:0000256" key="3">
    <source>
        <dbReference type="SAM" id="Phobius"/>
    </source>
</evidence>
<dbReference type="GO" id="GO:0006508">
    <property type="term" value="P:proteolysis"/>
    <property type="evidence" value="ECO:0007669"/>
    <property type="project" value="UniProtKB-KW"/>
</dbReference>
<dbReference type="InterPro" id="IPR001478">
    <property type="entry name" value="PDZ"/>
</dbReference>
<protein>
    <submittedName>
        <fullName evidence="5">Serine protease Do</fullName>
    </submittedName>
</protein>
<sequence length="368" mass="39370">MKKHFKTLILSIISSVTTSIILGSIFFINKQETSCKTFPQNLMYISTSNASSSLTIPQIVKKAAPSVVAIKTSITVPNRLNQALSQTSSEGSGIIFDANGYIMTNYHVVEYADPKNPYSKYTTLEVFLPDGRQSKAQFIGGDKKTDLAVIKISLDNLPVAELGNSDSLEVGELAVAIGNPLGINFAGTVTSGIISAVNRKVQIGDKVLNLIQTDAAINPGNSGGALVNSKGQVIGINTAKISNLGLEGLGFAIPINDAKPIIDQLVMFGYVKGRPFIGISGREITQAISNIYKIPQGIYVISVTKGSGAEKAGIKVGDIILKLDNKRVISLLELENIKSKYKAGDTVEVVLYRDGKQITTKLTFSEEK</sequence>
<evidence type="ECO:0000256" key="2">
    <source>
        <dbReference type="ARBA" id="ARBA00022801"/>
    </source>
</evidence>
<reference evidence="6" key="1">
    <citation type="submission" date="2016-10" db="EMBL/GenBank/DDBJ databases">
        <authorList>
            <person name="Varghese N."/>
            <person name="Submissions S."/>
        </authorList>
    </citation>
    <scope>NUCLEOTIDE SEQUENCE [LARGE SCALE GENOMIC DNA]</scope>
    <source>
        <strain evidence="6">DSM 5463</strain>
    </source>
</reference>
<keyword evidence="3" id="KW-1133">Transmembrane helix</keyword>
<evidence type="ECO:0000313" key="5">
    <source>
        <dbReference type="EMBL" id="SEF78645.1"/>
    </source>
</evidence>
<dbReference type="SUPFAM" id="SSF50156">
    <property type="entry name" value="PDZ domain-like"/>
    <property type="match status" value="1"/>
</dbReference>
<dbReference type="EMBL" id="FNUK01000011">
    <property type="protein sequence ID" value="SEF78645.1"/>
    <property type="molecule type" value="Genomic_DNA"/>
</dbReference>
<dbReference type="GO" id="GO:0004252">
    <property type="term" value="F:serine-type endopeptidase activity"/>
    <property type="evidence" value="ECO:0007669"/>
    <property type="project" value="InterPro"/>
</dbReference>
<dbReference type="InterPro" id="IPR009003">
    <property type="entry name" value="Peptidase_S1_PA"/>
</dbReference>
<dbReference type="Gene3D" id="2.30.42.10">
    <property type="match status" value="1"/>
</dbReference>
<dbReference type="Gene3D" id="2.40.10.120">
    <property type="match status" value="1"/>
</dbReference>
<accession>A0A1H5UU99</accession>
<dbReference type="RefSeq" id="WP_103895984.1">
    <property type="nucleotide sequence ID" value="NZ_FNUK01000011.1"/>
</dbReference>
<keyword evidence="6" id="KW-1185">Reference proteome</keyword>
<dbReference type="InterPro" id="IPR051201">
    <property type="entry name" value="Chloro_Bact_Ser_Proteases"/>
</dbReference>
<dbReference type="SMART" id="SM00228">
    <property type="entry name" value="PDZ"/>
    <property type="match status" value="1"/>
</dbReference>
<gene>
    <name evidence="5" type="ORF">SAMN05660865_01004</name>
</gene>